<protein>
    <submittedName>
        <fullName evidence="2">Uncharacterized protein</fullName>
    </submittedName>
</protein>
<feature type="region of interest" description="Disordered" evidence="1">
    <location>
        <begin position="64"/>
        <end position="83"/>
    </location>
</feature>
<organism evidence="2 3">
    <name type="scientific">Streptomyces coeruleorubidus</name>
    <dbReference type="NCBI Taxonomy" id="116188"/>
    <lineage>
        <taxon>Bacteria</taxon>
        <taxon>Bacillati</taxon>
        <taxon>Actinomycetota</taxon>
        <taxon>Actinomycetes</taxon>
        <taxon>Kitasatosporales</taxon>
        <taxon>Streptomycetaceae</taxon>
        <taxon>Streptomyces</taxon>
    </lineage>
</organism>
<evidence type="ECO:0000313" key="3">
    <source>
        <dbReference type="Proteomes" id="UP000326598"/>
    </source>
</evidence>
<name>A0A5J6IC38_STRC4</name>
<dbReference type="AlphaFoldDB" id="A0A5J6IC38"/>
<proteinExistence type="predicted"/>
<dbReference type="EMBL" id="CP023694">
    <property type="protein sequence ID" value="QEV28784.1"/>
    <property type="molecule type" value="Genomic_DNA"/>
</dbReference>
<sequence length="83" mass="8945">MQPQGYVRGSGGDGGAQTLYERGVVRHDPQPTPALRRLGRRSASSRVPAITLAYYARFMPAEAGSKERTAMDGLPGRQGPRTC</sequence>
<dbReference type="Proteomes" id="UP000326598">
    <property type="component" value="Chromosome"/>
</dbReference>
<gene>
    <name evidence="2" type="ORF">CP976_34810</name>
</gene>
<evidence type="ECO:0000313" key="2">
    <source>
        <dbReference type="EMBL" id="QEV28784.1"/>
    </source>
</evidence>
<feature type="region of interest" description="Disordered" evidence="1">
    <location>
        <begin position="1"/>
        <end position="43"/>
    </location>
</feature>
<reference evidence="2 3" key="1">
    <citation type="submission" date="2017-09" db="EMBL/GenBank/DDBJ databases">
        <authorList>
            <person name="Lee N."/>
            <person name="Cho B.-K."/>
        </authorList>
    </citation>
    <scope>NUCLEOTIDE SEQUENCE [LARGE SCALE GENOMIC DNA]</scope>
    <source>
        <strain evidence="2 3">ATCC 13740</strain>
    </source>
</reference>
<accession>A0A5J6IC38</accession>
<evidence type="ECO:0000256" key="1">
    <source>
        <dbReference type="SAM" id="MobiDB-lite"/>
    </source>
</evidence>
<dbReference type="KEGG" id="scoe:CP976_34810"/>